<gene>
    <name evidence="2" type="ORF">ECRASSUSDP1_LOCUS19315</name>
</gene>
<feature type="compositionally biased region" description="Polar residues" evidence="1">
    <location>
        <begin position="222"/>
        <end position="260"/>
    </location>
</feature>
<comment type="caution">
    <text evidence="2">The sequence shown here is derived from an EMBL/GenBank/DDBJ whole genome shotgun (WGS) entry which is preliminary data.</text>
</comment>
<dbReference type="AlphaFoldDB" id="A0AAD1XSC5"/>
<sequence length="268" mass="30901">MHRLNNSERFVDHVNYNPAMSNHFWQQRLEREDSHKFTSTIKGLEMGRVSNIPVTDKFKRSLSNFQRDDPFMVAKALKDESRSPMVNKIKYAPSSTLGSMRGIRCYDNDSKPRWMNSSIDLSQPKIFKLGTKPSVQELNTTHNFNIKDIKPQKSAGFVPMVHPYAWKPKKIINPIKNNTLARTSDNINLKVTEVSHSTNQYQKKHSFKDPRARASELLQNAGKQFKTNSGYDRPQKNTQMPTTTQGMHGMNQYSTIQSHSPQKKVRYG</sequence>
<reference evidence="2" key="1">
    <citation type="submission" date="2023-07" db="EMBL/GenBank/DDBJ databases">
        <authorList>
            <consortium name="AG Swart"/>
            <person name="Singh M."/>
            <person name="Singh A."/>
            <person name="Seah K."/>
            <person name="Emmerich C."/>
        </authorList>
    </citation>
    <scope>NUCLEOTIDE SEQUENCE</scope>
    <source>
        <strain evidence="2">DP1</strain>
    </source>
</reference>
<evidence type="ECO:0000256" key="1">
    <source>
        <dbReference type="SAM" id="MobiDB-lite"/>
    </source>
</evidence>
<accession>A0AAD1XSC5</accession>
<organism evidence="2 3">
    <name type="scientific">Euplotes crassus</name>
    <dbReference type="NCBI Taxonomy" id="5936"/>
    <lineage>
        <taxon>Eukaryota</taxon>
        <taxon>Sar</taxon>
        <taxon>Alveolata</taxon>
        <taxon>Ciliophora</taxon>
        <taxon>Intramacronucleata</taxon>
        <taxon>Spirotrichea</taxon>
        <taxon>Hypotrichia</taxon>
        <taxon>Euplotida</taxon>
        <taxon>Euplotidae</taxon>
        <taxon>Moneuplotes</taxon>
    </lineage>
</organism>
<evidence type="ECO:0000313" key="3">
    <source>
        <dbReference type="Proteomes" id="UP001295684"/>
    </source>
</evidence>
<proteinExistence type="predicted"/>
<dbReference type="EMBL" id="CAMPGE010019601">
    <property type="protein sequence ID" value="CAI2377924.1"/>
    <property type="molecule type" value="Genomic_DNA"/>
</dbReference>
<feature type="region of interest" description="Disordered" evidence="1">
    <location>
        <begin position="222"/>
        <end position="268"/>
    </location>
</feature>
<protein>
    <submittedName>
        <fullName evidence="2">Uncharacterized protein</fullName>
    </submittedName>
</protein>
<dbReference type="Proteomes" id="UP001295684">
    <property type="component" value="Unassembled WGS sequence"/>
</dbReference>
<evidence type="ECO:0000313" key="2">
    <source>
        <dbReference type="EMBL" id="CAI2377924.1"/>
    </source>
</evidence>
<keyword evidence="3" id="KW-1185">Reference proteome</keyword>
<name>A0AAD1XSC5_EUPCR</name>